<comment type="caution">
    <text evidence="2">The sequence shown here is derived from an EMBL/GenBank/DDBJ whole genome shotgun (WGS) entry which is preliminary data.</text>
</comment>
<dbReference type="PANTHER" id="PTHR21028">
    <property type="entry name" value="SI:CH211-156B7.4"/>
    <property type="match status" value="1"/>
</dbReference>
<dbReference type="InterPro" id="IPR023577">
    <property type="entry name" value="CYTH_domain"/>
</dbReference>
<feature type="domain" description="CYTH" evidence="1">
    <location>
        <begin position="7"/>
        <end position="190"/>
    </location>
</feature>
<dbReference type="SUPFAM" id="SSF55154">
    <property type="entry name" value="CYTH-like phosphatases"/>
    <property type="match status" value="1"/>
</dbReference>
<dbReference type="Gene3D" id="2.40.320.10">
    <property type="entry name" value="Hypothetical Protein Pfu-838710-001"/>
    <property type="match status" value="1"/>
</dbReference>
<evidence type="ECO:0000313" key="3">
    <source>
        <dbReference type="Proteomes" id="UP000177855"/>
    </source>
</evidence>
<dbReference type="Pfam" id="PF01928">
    <property type="entry name" value="CYTH"/>
    <property type="match status" value="1"/>
</dbReference>
<evidence type="ECO:0000313" key="2">
    <source>
        <dbReference type="EMBL" id="OGM76913.1"/>
    </source>
</evidence>
<name>A0A1F8CKM1_9BACT</name>
<reference evidence="2 3" key="1">
    <citation type="journal article" date="2016" name="Nat. Commun.">
        <title>Thousands of microbial genomes shed light on interconnected biogeochemical processes in an aquifer system.</title>
        <authorList>
            <person name="Anantharaman K."/>
            <person name="Brown C.T."/>
            <person name="Hug L.A."/>
            <person name="Sharon I."/>
            <person name="Castelle C.J."/>
            <person name="Probst A.J."/>
            <person name="Thomas B.C."/>
            <person name="Singh A."/>
            <person name="Wilkins M.J."/>
            <person name="Karaoz U."/>
            <person name="Brodie E.L."/>
            <person name="Williams K.H."/>
            <person name="Hubbard S.S."/>
            <person name="Banfield J.F."/>
        </authorList>
    </citation>
    <scope>NUCLEOTIDE SEQUENCE [LARGE SCALE GENOMIC DNA]</scope>
</reference>
<sequence length="197" mass="23659">MGKQKKNIEIEIRLWLKNPAPLIRWLKNNAALLKSSKQTDIYFDPPDKSYIFIDSQDSKDADEWFRLRTTNNENFICYKKWHRDKKTKVSLYADEIETRVVDNVNMLNILKKIGFKETAVVKKQRKSWKFKNFEFDCDRVQKLGYFVEIEYKGKVDNLKKDKEKIFLLLEKIGIKDWRVIDRGYPWMLWNPGRTGTP</sequence>
<evidence type="ECO:0000259" key="1">
    <source>
        <dbReference type="PROSITE" id="PS51707"/>
    </source>
</evidence>
<dbReference type="Proteomes" id="UP000177855">
    <property type="component" value="Unassembled WGS sequence"/>
</dbReference>
<protein>
    <recommendedName>
        <fullName evidence="1">CYTH domain-containing protein</fullName>
    </recommendedName>
</protein>
<dbReference type="InterPro" id="IPR008173">
    <property type="entry name" value="Adenylyl_cyclase_CyaB"/>
</dbReference>
<dbReference type="AlphaFoldDB" id="A0A1F8CKM1"/>
<dbReference type="PANTHER" id="PTHR21028:SF2">
    <property type="entry name" value="CYTH DOMAIN-CONTAINING PROTEIN"/>
    <property type="match status" value="1"/>
</dbReference>
<dbReference type="SMART" id="SM01118">
    <property type="entry name" value="CYTH"/>
    <property type="match status" value="1"/>
</dbReference>
<gene>
    <name evidence="2" type="ORF">A2210_00085</name>
</gene>
<dbReference type="CDD" id="cd07890">
    <property type="entry name" value="CYTH-like_AC_IV-like"/>
    <property type="match status" value="1"/>
</dbReference>
<dbReference type="EMBL" id="MGHS01000015">
    <property type="protein sequence ID" value="OGM76913.1"/>
    <property type="molecule type" value="Genomic_DNA"/>
</dbReference>
<dbReference type="STRING" id="1802532.A2210_00085"/>
<dbReference type="NCBIfam" id="TIGR00318">
    <property type="entry name" value="cyaB"/>
    <property type="match status" value="1"/>
</dbReference>
<dbReference type="PROSITE" id="PS51707">
    <property type="entry name" value="CYTH"/>
    <property type="match status" value="1"/>
</dbReference>
<organism evidence="2 3">
    <name type="scientific">Candidatus Woesebacteria bacterium RIFOXYA1_FULL_40_18</name>
    <dbReference type="NCBI Taxonomy" id="1802532"/>
    <lineage>
        <taxon>Bacteria</taxon>
        <taxon>Candidatus Woeseibacteriota</taxon>
    </lineage>
</organism>
<accession>A0A1F8CKM1</accession>
<dbReference type="InterPro" id="IPR033469">
    <property type="entry name" value="CYTH-like_dom_sf"/>
</dbReference>
<proteinExistence type="predicted"/>